<dbReference type="PANTHER" id="PTHR11034">
    <property type="entry name" value="N-MYC DOWNSTREAM REGULATED"/>
    <property type="match status" value="1"/>
</dbReference>
<accession>A0AAN9FVS8</accession>
<dbReference type="InterPro" id="IPR029058">
    <property type="entry name" value="AB_hydrolase_fold"/>
</dbReference>
<keyword evidence="2" id="KW-0472">Membrane</keyword>
<dbReference type="SUPFAM" id="SSF53474">
    <property type="entry name" value="alpha/beta-Hydrolases"/>
    <property type="match status" value="1"/>
</dbReference>
<proteinExistence type="inferred from homology"/>
<reference evidence="3 4" key="1">
    <citation type="submission" date="2024-01" db="EMBL/GenBank/DDBJ databases">
        <title>The genomes of 5 underutilized Papilionoideae crops provide insights into root nodulation and disease resistanc.</title>
        <authorList>
            <person name="Yuan L."/>
        </authorList>
    </citation>
    <scope>NUCLEOTIDE SEQUENCE [LARGE SCALE GENOMIC DNA]</scope>
    <source>
        <strain evidence="3">ZHUSHIDOU_FW_LH</strain>
        <tissue evidence="3">Leaf</tissue>
    </source>
</reference>
<comment type="caution">
    <text evidence="3">The sequence shown here is derived from an EMBL/GenBank/DDBJ whole genome shotgun (WGS) entry which is preliminary data.</text>
</comment>
<dbReference type="AlphaFoldDB" id="A0AAN9FVS8"/>
<keyword evidence="2" id="KW-1133">Transmembrane helix</keyword>
<keyword evidence="2" id="KW-0812">Transmembrane</keyword>
<organism evidence="3 4">
    <name type="scientific">Crotalaria pallida</name>
    <name type="common">Smooth rattlebox</name>
    <name type="synonym">Crotalaria striata</name>
    <dbReference type="NCBI Taxonomy" id="3830"/>
    <lineage>
        <taxon>Eukaryota</taxon>
        <taxon>Viridiplantae</taxon>
        <taxon>Streptophyta</taxon>
        <taxon>Embryophyta</taxon>
        <taxon>Tracheophyta</taxon>
        <taxon>Spermatophyta</taxon>
        <taxon>Magnoliopsida</taxon>
        <taxon>eudicotyledons</taxon>
        <taxon>Gunneridae</taxon>
        <taxon>Pentapetalae</taxon>
        <taxon>rosids</taxon>
        <taxon>fabids</taxon>
        <taxon>Fabales</taxon>
        <taxon>Fabaceae</taxon>
        <taxon>Papilionoideae</taxon>
        <taxon>50 kb inversion clade</taxon>
        <taxon>genistoids sensu lato</taxon>
        <taxon>core genistoids</taxon>
        <taxon>Crotalarieae</taxon>
        <taxon>Crotalaria</taxon>
    </lineage>
</organism>
<protein>
    <submittedName>
        <fullName evidence="3">Uncharacterized protein</fullName>
    </submittedName>
</protein>
<keyword evidence="4" id="KW-1185">Reference proteome</keyword>
<evidence type="ECO:0000256" key="2">
    <source>
        <dbReference type="SAM" id="Phobius"/>
    </source>
</evidence>
<dbReference type="Proteomes" id="UP001372338">
    <property type="component" value="Unassembled WGS sequence"/>
</dbReference>
<dbReference type="Pfam" id="PF03096">
    <property type="entry name" value="Ndr"/>
    <property type="match status" value="1"/>
</dbReference>
<evidence type="ECO:0000313" key="4">
    <source>
        <dbReference type="Proteomes" id="UP001372338"/>
    </source>
</evidence>
<dbReference type="Gene3D" id="3.40.50.1820">
    <property type="entry name" value="alpha/beta hydrolase"/>
    <property type="match status" value="1"/>
</dbReference>
<comment type="similarity">
    <text evidence="1">Belongs to the NDRG family.</text>
</comment>
<dbReference type="EMBL" id="JAYWIO010000002">
    <property type="protein sequence ID" value="KAK7281884.1"/>
    <property type="molecule type" value="Genomic_DNA"/>
</dbReference>
<feature type="transmembrane region" description="Helical" evidence="2">
    <location>
        <begin position="72"/>
        <end position="94"/>
    </location>
</feature>
<evidence type="ECO:0000256" key="1">
    <source>
        <dbReference type="ARBA" id="ARBA00005598"/>
    </source>
</evidence>
<evidence type="ECO:0000313" key="3">
    <source>
        <dbReference type="EMBL" id="KAK7281884.1"/>
    </source>
</evidence>
<gene>
    <name evidence="3" type="ORF">RIF29_10234</name>
</gene>
<name>A0AAN9FVS8_CROPI</name>
<dbReference type="InterPro" id="IPR004142">
    <property type="entry name" value="NDRG"/>
</dbReference>
<sequence>MKEVNEMLAGLGYYRRARFLLEHRENSSTWSLIDSLSFAYELLQLGADVISSDEPLLCVDLADQVAEVLDFFGLRDVLCLGVTVGAYILTLFALKYKERVLGLILVSPICKAPSWTDANVDATLNALLAALSW</sequence>